<dbReference type="InterPro" id="IPR011765">
    <property type="entry name" value="Pept_M16_N"/>
</dbReference>
<protein>
    <recommendedName>
        <fullName evidence="5">Peptidase M16 N-terminal domain-containing protein</fullName>
    </recommendedName>
</protein>
<dbReference type="Pfam" id="PF05193">
    <property type="entry name" value="Peptidase_M16_C"/>
    <property type="match status" value="1"/>
</dbReference>
<organism evidence="4">
    <name type="scientific">marine sediment metagenome</name>
    <dbReference type="NCBI Taxonomy" id="412755"/>
    <lineage>
        <taxon>unclassified sequences</taxon>
        <taxon>metagenomes</taxon>
        <taxon>ecological metagenomes</taxon>
    </lineage>
</organism>
<dbReference type="Pfam" id="PF00675">
    <property type="entry name" value="Peptidase_M16"/>
    <property type="match status" value="1"/>
</dbReference>
<comment type="caution">
    <text evidence="4">The sequence shown here is derived from an EMBL/GenBank/DDBJ whole genome shotgun (WGS) entry which is preliminary data.</text>
</comment>
<name>A0A0F9IEV8_9ZZZZ</name>
<gene>
    <name evidence="4" type="ORF">LCGC14_1885810</name>
</gene>
<feature type="domain" description="Peptidase M16 N-terminal" evidence="2">
    <location>
        <begin position="7"/>
        <end position="149"/>
    </location>
</feature>
<dbReference type="AlphaFoldDB" id="A0A0F9IEV8"/>
<evidence type="ECO:0008006" key="5">
    <source>
        <dbReference type="Google" id="ProtNLM"/>
    </source>
</evidence>
<feature type="domain" description="Peptidase M16 C-terminal" evidence="3">
    <location>
        <begin position="155"/>
        <end position="331"/>
    </location>
</feature>
<reference evidence="4" key="1">
    <citation type="journal article" date="2015" name="Nature">
        <title>Complex archaea that bridge the gap between prokaryotes and eukaryotes.</title>
        <authorList>
            <person name="Spang A."/>
            <person name="Saw J.H."/>
            <person name="Jorgensen S.L."/>
            <person name="Zaremba-Niedzwiedzka K."/>
            <person name="Martijn J."/>
            <person name="Lind A.E."/>
            <person name="van Eijk R."/>
            <person name="Schleper C."/>
            <person name="Guy L."/>
            <person name="Ettema T.J."/>
        </authorList>
    </citation>
    <scope>NUCLEOTIDE SEQUENCE</scope>
</reference>
<dbReference type="SUPFAM" id="SSF63411">
    <property type="entry name" value="LuxS/MPP-like metallohydrolase"/>
    <property type="match status" value="2"/>
</dbReference>
<dbReference type="InterPro" id="IPR007863">
    <property type="entry name" value="Peptidase_M16_C"/>
</dbReference>
<sequence length="396" mass="44810">MRYKYRSHPSKLATLMVTCGAGGRTEFGTKYPIGIAHFVEHVRFKGTDKYTAKDLSKRIADGGGSWNAYTSEDLVSYFITIPEENIEIAFECLSEIVLNPIFPQKELDKEQEVVCQEVRMYDDQIDNLVHYRMMNTVFNNSMKTPIVGTEESVKSITREHLLQFNKEFYSKEHMLISLATTGNHQQLAEKYFGQLDDICVYRPPDNKIIYAPAASCVVEKEGQLQNSLSVCFGNEDVHQSLKLERHTHTMFNNVFGSGSASRLFMSVREDLGLVYGIGAYLNCNMDGTLYEIYTSTEPENSDKVIDAIDKQIEIMLKEPPTGREMQRAKNRARSAMYSKLDTSSGAISDMVNEEFYQYETGSEFLAKVDKVTAEDVHELAKMVFAGTKYTVVGTGK</sequence>
<dbReference type="PANTHER" id="PTHR11851:SF49">
    <property type="entry name" value="MITOCHONDRIAL-PROCESSING PEPTIDASE SUBUNIT ALPHA"/>
    <property type="match status" value="1"/>
</dbReference>
<evidence type="ECO:0000313" key="4">
    <source>
        <dbReference type="EMBL" id="KKL92325.1"/>
    </source>
</evidence>
<evidence type="ECO:0000259" key="3">
    <source>
        <dbReference type="Pfam" id="PF05193"/>
    </source>
</evidence>
<dbReference type="InterPro" id="IPR011249">
    <property type="entry name" value="Metalloenz_LuxS/M16"/>
</dbReference>
<proteinExistence type="inferred from homology"/>
<accession>A0A0F9IEV8</accession>
<evidence type="ECO:0000259" key="2">
    <source>
        <dbReference type="Pfam" id="PF00675"/>
    </source>
</evidence>
<dbReference type="Gene3D" id="3.30.830.10">
    <property type="entry name" value="Metalloenzyme, LuxS/M16 peptidase-like"/>
    <property type="match status" value="2"/>
</dbReference>
<dbReference type="GO" id="GO:0046872">
    <property type="term" value="F:metal ion binding"/>
    <property type="evidence" value="ECO:0007669"/>
    <property type="project" value="InterPro"/>
</dbReference>
<dbReference type="PANTHER" id="PTHR11851">
    <property type="entry name" value="METALLOPROTEASE"/>
    <property type="match status" value="1"/>
</dbReference>
<evidence type="ECO:0000256" key="1">
    <source>
        <dbReference type="ARBA" id="ARBA00007261"/>
    </source>
</evidence>
<dbReference type="InterPro" id="IPR050361">
    <property type="entry name" value="MPP/UQCRC_Complex"/>
</dbReference>
<dbReference type="EMBL" id="LAZR01019497">
    <property type="protein sequence ID" value="KKL92325.1"/>
    <property type="molecule type" value="Genomic_DNA"/>
</dbReference>
<comment type="similarity">
    <text evidence="1">Belongs to the peptidase M16 family.</text>
</comment>